<evidence type="ECO:0000256" key="4">
    <source>
        <dbReference type="SAM" id="SignalP"/>
    </source>
</evidence>
<dbReference type="GO" id="GO:0005764">
    <property type="term" value="C:lysosome"/>
    <property type="evidence" value="ECO:0007669"/>
    <property type="project" value="TreeGrafter"/>
</dbReference>
<dbReference type="SUPFAM" id="SSF50630">
    <property type="entry name" value="Acid proteases"/>
    <property type="match status" value="1"/>
</dbReference>
<dbReference type="SMR" id="A0A1I7RMX5"/>
<dbReference type="AlphaFoldDB" id="A0A1I7RMX5"/>
<dbReference type="EMBL" id="CAJFDI010000005">
    <property type="protein sequence ID" value="CAD5232649.1"/>
    <property type="molecule type" value="Genomic_DNA"/>
</dbReference>
<dbReference type="WBParaSite" id="BXY_0206100.1">
    <property type="protein sequence ID" value="BXY_0206100.1"/>
    <property type="gene ID" value="BXY_0206100"/>
</dbReference>
<keyword evidence="8" id="KW-1185">Reference proteome</keyword>
<evidence type="ECO:0000259" key="5">
    <source>
        <dbReference type="PROSITE" id="PS51767"/>
    </source>
</evidence>
<dbReference type="InterPro" id="IPR034164">
    <property type="entry name" value="Pepsin-like_dom"/>
</dbReference>
<feature type="signal peptide" evidence="4">
    <location>
        <begin position="1"/>
        <end position="17"/>
    </location>
</feature>
<keyword evidence="3" id="KW-1015">Disulfide bond</keyword>
<dbReference type="InterPro" id="IPR001461">
    <property type="entry name" value="Aspartic_peptidase_A1"/>
</dbReference>
<protein>
    <submittedName>
        <fullName evidence="6">(pine wood nematode) hypothetical protein</fullName>
    </submittedName>
    <submittedName>
        <fullName evidence="9">Peptidase A1 domain-containing protein</fullName>
    </submittedName>
</protein>
<evidence type="ECO:0000313" key="7">
    <source>
        <dbReference type="Proteomes" id="UP000095284"/>
    </source>
</evidence>
<evidence type="ECO:0000256" key="2">
    <source>
        <dbReference type="PIRSR" id="PIRSR601461-1"/>
    </source>
</evidence>
<feature type="active site" evidence="2">
    <location>
        <position position="64"/>
    </location>
</feature>
<feature type="active site" evidence="2">
    <location>
        <position position="289"/>
    </location>
</feature>
<feature type="chain" id="PRO_5035359226" evidence="4">
    <location>
        <begin position="18"/>
        <end position="407"/>
    </location>
</feature>
<evidence type="ECO:0000313" key="6">
    <source>
        <dbReference type="EMBL" id="CAD5232649.1"/>
    </source>
</evidence>
<evidence type="ECO:0000256" key="1">
    <source>
        <dbReference type="ARBA" id="ARBA00007447"/>
    </source>
</evidence>
<keyword evidence="4" id="KW-0732">Signal</keyword>
<dbReference type="Pfam" id="PF00026">
    <property type="entry name" value="Asp"/>
    <property type="match status" value="2"/>
</dbReference>
<dbReference type="OrthoDB" id="5773809at2759"/>
<feature type="domain" description="Peptidase A1" evidence="5">
    <location>
        <begin position="46"/>
        <end position="398"/>
    </location>
</feature>
<accession>A0A1I7RMX5</accession>
<dbReference type="PRINTS" id="PR00792">
    <property type="entry name" value="PEPSIN"/>
</dbReference>
<dbReference type="Gene3D" id="2.40.70.10">
    <property type="entry name" value="Acid Proteases"/>
    <property type="match status" value="2"/>
</dbReference>
<dbReference type="PROSITE" id="PS51767">
    <property type="entry name" value="PEPTIDASE_A1"/>
    <property type="match status" value="1"/>
</dbReference>
<gene>
    <name evidence="6" type="ORF">BXYJ_LOCUS12740</name>
</gene>
<dbReference type="PANTHER" id="PTHR47966">
    <property type="entry name" value="BETA-SITE APP-CLEAVING ENZYME, ISOFORM A-RELATED"/>
    <property type="match status" value="1"/>
</dbReference>
<evidence type="ECO:0000313" key="8">
    <source>
        <dbReference type="Proteomes" id="UP000659654"/>
    </source>
</evidence>
<dbReference type="Proteomes" id="UP000095284">
    <property type="component" value="Unplaced"/>
</dbReference>
<dbReference type="Proteomes" id="UP000659654">
    <property type="component" value="Unassembled WGS sequence"/>
</dbReference>
<dbReference type="EMBL" id="CAJFCV020000005">
    <property type="protein sequence ID" value="CAG9125368.1"/>
    <property type="molecule type" value="Genomic_DNA"/>
</dbReference>
<dbReference type="InterPro" id="IPR021109">
    <property type="entry name" value="Peptidase_aspartic_dom_sf"/>
</dbReference>
<evidence type="ECO:0000256" key="3">
    <source>
        <dbReference type="PIRSR" id="PIRSR601461-2"/>
    </source>
</evidence>
<reference evidence="9" key="1">
    <citation type="submission" date="2016-11" db="UniProtKB">
        <authorList>
            <consortium name="WormBaseParasite"/>
        </authorList>
    </citation>
    <scope>IDENTIFICATION</scope>
</reference>
<proteinExistence type="inferred from homology"/>
<dbReference type="GO" id="GO:0006508">
    <property type="term" value="P:proteolysis"/>
    <property type="evidence" value="ECO:0007669"/>
    <property type="project" value="InterPro"/>
</dbReference>
<dbReference type="GO" id="GO:0004190">
    <property type="term" value="F:aspartic-type endopeptidase activity"/>
    <property type="evidence" value="ECO:0007669"/>
    <property type="project" value="InterPro"/>
</dbReference>
<organism evidence="7 9">
    <name type="scientific">Bursaphelenchus xylophilus</name>
    <name type="common">Pinewood nematode worm</name>
    <name type="synonym">Aphelenchoides xylophilus</name>
    <dbReference type="NCBI Taxonomy" id="6326"/>
    <lineage>
        <taxon>Eukaryota</taxon>
        <taxon>Metazoa</taxon>
        <taxon>Ecdysozoa</taxon>
        <taxon>Nematoda</taxon>
        <taxon>Chromadorea</taxon>
        <taxon>Rhabditida</taxon>
        <taxon>Tylenchina</taxon>
        <taxon>Tylenchomorpha</taxon>
        <taxon>Aphelenchoidea</taxon>
        <taxon>Aphelenchoididae</taxon>
        <taxon>Bursaphelenchus</taxon>
    </lineage>
</organism>
<dbReference type="CDD" id="cd05471">
    <property type="entry name" value="pepsin_like"/>
    <property type="match status" value="1"/>
</dbReference>
<dbReference type="PANTHER" id="PTHR47966:SF8">
    <property type="entry name" value="ASPARTIC PROTEASE 1-RELATED"/>
    <property type="match status" value="1"/>
</dbReference>
<dbReference type="eggNOG" id="KOG1339">
    <property type="taxonomic scope" value="Eukaryota"/>
</dbReference>
<evidence type="ECO:0000313" key="9">
    <source>
        <dbReference type="WBParaSite" id="BXY_0206100.1"/>
    </source>
</evidence>
<sequence length="407" mass="44738">MVIKLLVAALLAETFVAETFRMPLRRVKNEAKNVLGGRLEYLDNAFVGVISLGTPLQDFNVAFDFNSSLLWVPSPDCKCEEDCKIPEICSDQCGAHCCSEGDIPEDLVKPADSELTGTCTHKLAFDINGSQTFFTLGKTAEVKYDGVTLKAKVAYDQLSLGARHRPGLTVKNVQFGLVKEFPTTYEHNAFDGVFGLAIANGKNEKSVIKQLASRNLLPEPVVTLWLNSMEETAIVDGILSFGSVDDRVCNVDKLEYIPITSTKAWEFPVWSGKLGTRASFDTVSKGVIDINIVGLVVPKKFFDFVTSHLFASKDPISGAWVGRCPSASSTDATYYVIGRSTYTIHLSQLTSEVGTARCELLLSPAEDKDFYQWRFGAAFLKKHCAVLDYNGRIAFPLARTDVDNIIN</sequence>
<feature type="disulfide bond" evidence="3">
    <location>
        <begin position="77"/>
        <end position="119"/>
    </location>
</feature>
<dbReference type="Proteomes" id="UP000582659">
    <property type="component" value="Unassembled WGS sequence"/>
</dbReference>
<name>A0A1I7RMX5_BURXY</name>
<reference evidence="6" key="2">
    <citation type="submission" date="2020-09" db="EMBL/GenBank/DDBJ databases">
        <authorList>
            <person name="Kikuchi T."/>
        </authorList>
    </citation>
    <scope>NUCLEOTIDE SEQUENCE</scope>
    <source>
        <strain evidence="6">Ka4C1</strain>
    </source>
</reference>
<dbReference type="InterPro" id="IPR033121">
    <property type="entry name" value="PEPTIDASE_A1"/>
</dbReference>
<comment type="similarity">
    <text evidence="1">Belongs to the peptidase A1 family.</text>
</comment>